<sequence length="403" mass="40722">MERIRFFYLASFAMSLLGNSITAIALPLVVLFTTGSPVGAGVVAIASAVPAAFAGLLMGALVDRINRRTVAILSDVISAVALLILPIVHLTIGLNLGWFIAVAILNSFGDVPGITAREAMLPAIAKAAKLDPSRLIGIRESLSGASLLLGPGVAGILVAALEPVSVLWITSGLAVSAALLTFVIPPRAAVFVGETAEAPSSKSAMSMFRGMGIIVRSPLLRGLVLLGLALAIVLAATQGMVMPVHFAVQGEPQFVGFVLSALAAGLLVGGGIFAALGHRIPHRVWFIAGLILVAAGFSIIAILGPVWSIFAGAVAAGIGGGAMNAVIGLAFVENVPDVQRGTVLGAQNALMVLVPALGIGAAAVLIEAGGIQLAAVALAGLWILAAIAALLTPRLRRLGQAEA</sequence>
<keyword evidence="2" id="KW-0813">Transport</keyword>
<dbReference type="EMBL" id="NRGX01000001">
    <property type="protein sequence ID" value="PCC17451.1"/>
    <property type="molecule type" value="Genomic_DNA"/>
</dbReference>
<dbReference type="SUPFAM" id="SSF103473">
    <property type="entry name" value="MFS general substrate transporter"/>
    <property type="match status" value="1"/>
</dbReference>
<dbReference type="EMBL" id="CP025334">
    <property type="protein sequence ID" value="AZT98234.1"/>
    <property type="molecule type" value="Genomic_DNA"/>
</dbReference>
<evidence type="ECO:0000256" key="4">
    <source>
        <dbReference type="ARBA" id="ARBA00022692"/>
    </source>
</evidence>
<evidence type="ECO:0000313" key="14">
    <source>
        <dbReference type="Proteomes" id="UP000282731"/>
    </source>
</evidence>
<feature type="transmembrane region" description="Helical" evidence="9">
    <location>
        <begin position="7"/>
        <end position="32"/>
    </location>
</feature>
<evidence type="ECO:0000313" key="11">
    <source>
        <dbReference type="EMBL" id="AZT98234.1"/>
    </source>
</evidence>
<comment type="subcellular location">
    <subcellularLocation>
        <location evidence="1">Cell inner membrane</location>
        <topology evidence="1">Multi-pass membrane protein</topology>
    </subcellularLocation>
</comment>
<dbReference type="InterPro" id="IPR020846">
    <property type="entry name" value="MFS_dom"/>
</dbReference>
<dbReference type="RefSeq" id="WP_096157420.1">
    <property type="nucleotide sequence ID" value="NZ_NRGX01000001.1"/>
</dbReference>
<evidence type="ECO:0000313" key="12">
    <source>
        <dbReference type="EMBL" id="PCC17451.1"/>
    </source>
</evidence>
<dbReference type="CDD" id="cd06173">
    <property type="entry name" value="MFS_MefA_like"/>
    <property type="match status" value="1"/>
</dbReference>
<dbReference type="InterPro" id="IPR036259">
    <property type="entry name" value="MFS_trans_sf"/>
</dbReference>
<gene>
    <name evidence="12" type="ORF">CIK79_03570</name>
    <name evidence="11" type="ORF">CXR27_15440</name>
</gene>
<feature type="transmembrane region" description="Helical" evidence="9">
    <location>
        <begin position="309"/>
        <end position="332"/>
    </location>
</feature>
<accession>A0A2A3X172</accession>
<keyword evidence="3" id="KW-1003">Cell membrane</keyword>
<protein>
    <recommendedName>
        <fullName evidence="8">Multidrug efflux pump Tap</fullName>
    </recommendedName>
</protein>
<dbReference type="GO" id="GO:0022857">
    <property type="term" value="F:transmembrane transporter activity"/>
    <property type="evidence" value="ECO:0007669"/>
    <property type="project" value="InterPro"/>
</dbReference>
<dbReference type="InterPro" id="IPR011701">
    <property type="entry name" value="MFS"/>
</dbReference>
<feature type="domain" description="Major facilitator superfamily (MFS) profile" evidence="10">
    <location>
        <begin position="3"/>
        <end position="397"/>
    </location>
</feature>
<evidence type="ECO:0000259" key="10">
    <source>
        <dbReference type="PROSITE" id="PS50850"/>
    </source>
</evidence>
<dbReference type="PANTHER" id="PTHR23513">
    <property type="entry name" value="INTEGRAL MEMBRANE EFFLUX PROTEIN-RELATED"/>
    <property type="match status" value="1"/>
</dbReference>
<reference evidence="11 14" key="2">
    <citation type="submission" date="2017-12" db="EMBL/GenBank/DDBJ databases">
        <authorList>
            <person name="Levesque S."/>
        </authorList>
    </citation>
    <scope>NUCLEOTIDE SEQUENCE [LARGE SCALE GENOMIC DNA]</scope>
    <source>
        <strain evidence="11 14">SMQ-1420</strain>
    </source>
</reference>
<dbReference type="PROSITE" id="PS50850">
    <property type="entry name" value="MFS"/>
    <property type="match status" value="1"/>
</dbReference>
<evidence type="ECO:0000256" key="7">
    <source>
        <dbReference type="ARBA" id="ARBA00038075"/>
    </source>
</evidence>
<feature type="transmembrane region" description="Helical" evidence="9">
    <location>
        <begin position="166"/>
        <end position="184"/>
    </location>
</feature>
<evidence type="ECO:0000256" key="6">
    <source>
        <dbReference type="ARBA" id="ARBA00023136"/>
    </source>
</evidence>
<keyword evidence="5 9" id="KW-1133">Transmembrane helix</keyword>
<evidence type="ECO:0000256" key="9">
    <source>
        <dbReference type="SAM" id="Phobius"/>
    </source>
</evidence>
<organism evidence="12 13">
    <name type="scientific">Brevibacterium aurantiacum</name>
    <dbReference type="NCBI Taxonomy" id="273384"/>
    <lineage>
        <taxon>Bacteria</taxon>
        <taxon>Bacillati</taxon>
        <taxon>Actinomycetota</taxon>
        <taxon>Actinomycetes</taxon>
        <taxon>Micrococcales</taxon>
        <taxon>Brevibacteriaceae</taxon>
        <taxon>Brevibacterium</taxon>
    </lineage>
</organism>
<dbReference type="GO" id="GO:0005886">
    <property type="term" value="C:plasma membrane"/>
    <property type="evidence" value="ECO:0007669"/>
    <property type="project" value="UniProtKB-SubCell"/>
</dbReference>
<dbReference type="PANTHER" id="PTHR23513:SF9">
    <property type="entry name" value="ENTEROBACTIN EXPORTER ENTS"/>
    <property type="match status" value="1"/>
</dbReference>
<keyword evidence="4 9" id="KW-0812">Transmembrane</keyword>
<feature type="transmembrane region" description="Helical" evidence="9">
    <location>
        <begin position="219"/>
        <end position="242"/>
    </location>
</feature>
<dbReference type="Gene3D" id="1.20.1250.20">
    <property type="entry name" value="MFS general substrate transporter like domains"/>
    <property type="match status" value="1"/>
</dbReference>
<evidence type="ECO:0000256" key="5">
    <source>
        <dbReference type="ARBA" id="ARBA00022989"/>
    </source>
</evidence>
<feature type="transmembrane region" description="Helical" evidence="9">
    <location>
        <begin position="344"/>
        <end position="365"/>
    </location>
</feature>
<dbReference type="Pfam" id="PF07690">
    <property type="entry name" value="MFS_1"/>
    <property type="match status" value="1"/>
</dbReference>
<dbReference type="AlphaFoldDB" id="A0A2A3X172"/>
<proteinExistence type="inferred from homology"/>
<dbReference type="Proteomes" id="UP000218377">
    <property type="component" value="Unassembled WGS sequence"/>
</dbReference>
<keyword evidence="6 9" id="KW-0472">Membrane</keyword>
<evidence type="ECO:0000256" key="2">
    <source>
        <dbReference type="ARBA" id="ARBA00022448"/>
    </source>
</evidence>
<evidence type="ECO:0000256" key="1">
    <source>
        <dbReference type="ARBA" id="ARBA00004429"/>
    </source>
</evidence>
<reference evidence="11 14" key="3">
    <citation type="submission" date="2019-01" db="EMBL/GenBank/DDBJ databases">
        <title>Comparative genomic analysis of Brevibacterium aurantiacum sheds light on its evolution and its adaptation to smear-ripened cheeses.</title>
        <authorList>
            <person name="Moineau S."/>
        </authorList>
    </citation>
    <scope>NUCLEOTIDE SEQUENCE [LARGE SCALE GENOMIC DNA]</scope>
    <source>
        <strain evidence="11 14">SMQ-1420</strain>
    </source>
</reference>
<feature type="transmembrane region" description="Helical" evidence="9">
    <location>
        <begin position="371"/>
        <end position="391"/>
    </location>
</feature>
<reference evidence="12 13" key="1">
    <citation type="journal article" date="2017" name="Elife">
        <title>Extensive horizontal gene transfer in cheese-associated bacteria.</title>
        <authorList>
            <person name="Bonham K.S."/>
            <person name="Wolfe B.E."/>
            <person name="Dutton R.J."/>
        </authorList>
    </citation>
    <scope>NUCLEOTIDE SEQUENCE [LARGE SCALE GENOMIC DNA]</scope>
    <source>
        <strain evidence="12 13">JB5</strain>
    </source>
</reference>
<name>A0A2A3X172_BREAU</name>
<comment type="similarity">
    <text evidence="7">Belongs to the major facilitator superfamily. Drug:H(+) antiporter-3 (DHA3) (TC 2.A.1.21) family.</text>
</comment>
<feature type="transmembrane region" description="Helical" evidence="9">
    <location>
        <begin position="284"/>
        <end position="303"/>
    </location>
</feature>
<evidence type="ECO:0000256" key="8">
    <source>
        <dbReference type="ARBA" id="ARBA00040914"/>
    </source>
</evidence>
<feature type="transmembrane region" description="Helical" evidence="9">
    <location>
        <begin position="38"/>
        <end position="58"/>
    </location>
</feature>
<evidence type="ECO:0000256" key="3">
    <source>
        <dbReference type="ARBA" id="ARBA00022475"/>
    </source>
</evidence>
<dbReference type="Proteomes" id="UP000282731">
    <property type="component" value="Chromosome"/>
</dbReference>
<evidence type="ECO:0000313" key="13">
    <source>
        <dbReference type="Proteomes" id="UP000218377"/>
    </source>
</evidence>
<feature type="transmembrane region" description="Helical" evidence="9">
    <location>
        <begin position="254"/>
        <end position="277"/>
    </location>
</feature>